<dbReference type="DIP" id="DIP-24930N"/>
<dbReference type="WormBase" id="Y65B4A.7a">
    <property type="protein sequence ID" value="CE25530"/>
    <property type="gene ID" value="WBGene00022030"/>
</dbReference>
<name>Q9BL58_CAEEL</name>
<proteinExistence type="predicted"/>
<dbReference type="eggNOG" id="KOG1703">
    <property type="taxonomic scope" value="Eukaryota"/>
</dbReference>
<dbReference type="Bgee" id="WBGene00022030">
    <property type="expression patterns" value="Expressed in material anatomical entity and 3 other cell types or tissues"/>
</dbReference>
<dbReference type="SUPFAM" id="SSF57716">
    <property type="entry name" value="Glucocorticoid receptor-like (DNA-binding domain)"/>
    <property type="match status" value="1"/>
</dbReference>
<dbReference type="GeneID" id="190486"/>
<dbReference type="CDD" id="cd09396">
    <property type="entry name" value="LIM_DA1"/>
    <property type="match status" value="1"/>
</dbReference>
<gene>
    <name evidence="7" type="ORF">CELE_Y65B4A.7</name>
    <name evidence="7 9" type="ORF">Y65B4A.7</name>
</gene>
<reference evidence="7 8" key="1">
    <citation type="journal article" date="1998" name="Science">
        <title>Genome sequence of the nematode C. elegans: a platform for investigating biology.</title>
        <authorList>
            <consortium name="The C. elegans sequencing consortium"/>
            <person name="Sulson J.E."/>
            <person name="Waterston R."/>
        </authorList>
    </citation>
    <scope>NUCLEOTIDE SEQUENCE [LARGE SCALE GENOMIC DNA]</scope>
    <source>
        <strain evidence="7 8">Bristol N2</strain>
    </source>
</reference>
<dbReference type="Pfam" id="PF00412">
    <property type="entry name" value="LIM"/>
    <property type="match status" value="2"/>
</dbReference>
<evidence type="ECO:0000313" key="7">
    <source>
        <dbReference type="EMBL" id="CCD71924.1"/>
    </source>
</evidence>
<dbReference type="AlphaFoldDB" id="Q9BL58"/>
<dbReference type="InParanoid" id="Q9BL58"/>
<keyword evidence="2" id="KW-0677">Repeat</keyword>
<dbReference type="PANTHER" id="PTHR24205:SF16">
    <property type="entry name" value="GH01042P-RELATED"/>
    <property type="match status" value="1"/>
</dbReference>
<dbReference type="Proteomes" id="UP000001940">
    <property type="component" value="Chromosome I"/>
</dbReference>
<keyword evidence="3 5" id="KW-0862">Zinc</keyword>
<dbReference type="OMA" id="PYNIHCK"/>
<dbReference type="PROSITE" id="PS50023">
    <property type="entry name" value="LIM_DOMAIN_2"/>
    <property type="match status" value="1"/>
</dbReference>
<dbReference type="Gene3D" id="2.10.110.10">
    <property type="entry name" value="Cysteine Rich Protein"/>
    <property type="match status" value="2"/>
</dbReference>
<keyword evidence="4 5" id="KW-0440">LIM domain</keyword>
<organism evidence="7 8">
    <name type="scientific">Caenorhabditis elegans</name>
    <dbReference type="NCBI Taxonomy" id="6239"/>
    <lineage>
        <taxon>Eukaryota</taxon>
        <taxon>Metazoa</taxon>
        <taxon>Ecdysozoa</taxon>
        <taxon>Nematoda</taxon>
        <taxon>Chromadorea</taxon>
        <taxon>Rhabditida</taxon>
        <taxon>Rhabditina</taxon>
        <taxon>Rhabditomorpha</taxon>
        <taxon>Rhabditoidea</taxon>
        <taxon>Rhabditidae</taxon>
        <taxon>Peloderinae</taxon>
        <taxon>Caenorhabditis</taxon>
    </lineage>
</organism>
<dbReference type="HOGENOM" id="CLU_133444_0_0_1"/>
<evidence type="ECO:0000313" key="9">
    <source>
        <dbReference type="WormBase" id="Y65B4A.7a"/>
    </source>
</evidence>
<dbReference type="SMART" id="SM00132">
    <property type="entry name" value="LIM"/>
    <property type="match status" value="2"/>
</dbReference>
<dbReference type="IntAct" id="Q9BL58">
    <property type="interactions" value="5"/>
</dbReference>
<keyword evidence="8" id="KW-1185">Reference proteome</keyword>
<dbReference type="STRING" id="6239.Y65B4A.7a.1"/>
<dbReference type="PROSITE" id="PS00478">
    <property type="entry name" value="LIM_DOMAIN_1"/>
    <property type="match status" value="2"/>
</dbReference>
<feature type="domain" description="LIM zinc-binding" evidence="6">
    <location>
        <begin position="88"/>
        <end position="147"/>
    </location>
</feature>
<accession>Q9BL58</accession>
<dbReference type="FunCoup" id="Q9BL58">
    <property type="interactions" value="396"/>
</dbReference>
<evidence type="ECO:0000256" key="3">
    <source>
        <dbReference type="ARBA" id="ARBA00022833"/>
    </source>
</evidence>
<dbReference type="RefSeq" id="NP_490764.1">
    <property type="nucleotide sequence ID" value="NM_058363.4"/>
</dbReference>
<dbReference type="PANTHER" id="PTHR24205">
    <property type="entry name" value="FOUR AND A HALF LIM DOMAINS PROTEIN"/>
    <property type="match status" value="1"/>
</dbReference>
<evidence type="ECO:0000256" key="4">
    <source>
        <dbReference type="ARBA" id="ARBA00023038"/>
    </source>
</evidence>
<dbReference type="InterPro" id="IPR001781">
    <property type="entry name" value="Znf_LIM"/>
</dbReference>
<evidence type="ECO:0000256" key="2">
    <source>
        <dbReference type="ARBA" id="ARBA00022737"/>
    </source>
</evidence>
<protein>
    <submittedName>
        <fullName evidence="7">LIM zinc-binding domain-containing protein</fullName>
    </submittedName>
</protein>
<dbReference type="FunFam" id="2.10.110.10:FF:000245">
    <property type="entry name" value="Chromosome 21, whole genome shotgun sequence"/>
    <property type="match status" value="1"/>
</dbReference>
<dbReference type="FunFam" id="2.10.110.10:FF:000172">
    <property type="entry name" value="Protein CBG11874"/>
    <property type="match status" value="1"/>
</dbReference>
<dbReference type="SMR" id="Q9BL58"/>
<dbReference type="AGR" id="WB:WBGene00022030"/>
<dbReference type="ExpressionAtlas" id="Q9BL58">
    <property type="expression patterns" value="baseline and differential"/>
</dbReference>
<dbReference type="OrthoDB" id="1112565at2759"/>
<evidence type="ECO:0000313" key="8">
    <source>
        <dbReference type="Proteomes" id="UP000001940"/>
    </source>
</evidence>
<dbReference type="CTD" id="190486"/>
<dbReference type="PaxDb" id="6239-Y65B4A.7"/>
<dbReference type="GO" id="GO:0046872">
    <property type="term" value="F:metal ion binding"/>
    <property type="evidence" value="ECO:0007669"/>
    <property type="project" value="UniProtKB-KW"/>
</dbReference>
<dbReference type="PhylomeDB" id="Q9BL58"/>
<keyword evidence="1 5" id="KW-0479">Metal-binding</keyword>
<evidence type="ECO:0000256" key="1">
    <source>
        <dbReference type="ARBA" id="ARBA00022723"/>
    </source>
</evidence>
<evidence type="ECO:0000256" key="5">
    <source>
        <dbReference type="PROSITE-ProRule" id="PRU00125"/>
    </source>
</evidence>
<sequence>MLFSSNNKRLQKIVLPYNIHCKGCTTTLTRQEAQTGKVIKIQDEMYHISCLKCSVCQTVIGMTPCYPMPAPYGNALRCADCHRAAKSPKCHACKLPTFERCVSAFNVHWHMACFKCKACRHPIKGQEYVVHQGCAYDEDCYHHTIQKIDMENDPAK</sequence>
<dbReference type="EMBL" id="BX284601">
    <property type="protein sequence ID" value="CCD71924.1"/>
    <property type="molecule type" value="Genomic_DNA"/>
</dbReference>
<dbReference type="UCSC" id="Y65B4A.7">
    <property type="organism name" value="c. elegans"/>
</dbReference>
<evidence type="ECO:0000259" key="6">
    <source>
        <dbReference type="PROSITE" id="PS50023"/>
    </source>
</evidence>